<organism evidence="2 3">
    <name type="scientific">Choiromyces venosus 120613-1</name>
    <dbReference type="NCBI Taxonomy" id="1336337"/>
    <lineage>
        <taxon>Eukaryota</taxon>
        <taxon>Fungi</taxon>
        <taxon>Dikarya</taxon>
        <taxon>Ascomycota</taxon>
        <taxon>Pezizomycotina</taxon>
        <taxon>Pezizomycetes</taxon>
        <taxon>Pezizales</taxon>
        <taxon>Tuberaceae</taxon>
        <taxon>Choiromyces</taxon>
    </lineage>
</organism>
<keyword evidence="3" id="KW-1185">Reference proteome</keyword>
<dbReference type="GO" id="GO:0007131">
    <property type="term" value="P:reciprocal meiotic recombination"/>
    <property type="evidence" value="ECO:0007669"/>
    <property type="project" value="InterPro"/>
</dbReference>
<dbReference type="AlphaFoldDB" id="A0A3N4JI45"/>
<gene>
    <name evidence="2" type="ORF">L873DRAFT_1206933</name>
</gene>
<proteinExistence type="predicted"/>
<feature type="region of interest" description="Disordered" evidence="1">
    <location>
        <begin position="190"/>
        <end position="361"/>
    </location>
</feature>
<evidence type="ECO:0000256" key="1">
    <source>
        <dbReference type="SAM" id="MobiDB-lite"/>
    </source>
</evidence>
<sequence length="521" mass="58255">MPPGKLSLFQSTHSQIPGPPPILQCWPICKYSYSVTPISNRSQSPWLHFAQRDNIHLVLQTGQPGDVFDHSSSQTRMKIVWGAQTLEDIELTTLVQKTIPGGNFFQDPQPALMAIGRSPMLAIKYLDKENIRRFQIKFVLEDDYQSAVASLEKMNCLVKPPPTLQGVTEPASQAPPTQIVRPAFATTFNPIPDYDLSQRSPPRTPINSLSSSGSSDSTVTATSFGYPPMMPPEDVQQSQPFFGVEGKANPRTPIRREGFKPPSENPYTGSTNTYPSSPPELYHTPHTIQDLPPPRPPPNLGNREQLEISSRQVSSNGRSSLASVLPPLPRPTPIGTLRAASRAQTSAGYTSRPMLTPGSNRETFRQTLDEGQHSKQTIPTYINGLCWDMPKFPPDPNSKPENRLPLPFQPPNPEERGIHSHTSPSLSQPNDTPKRNDAPVGSKRGKKLDDNEDRNEHKQKKRQLIDIDEERAREEEDFAQMEEFIINAIHDDSFVRLVERIGGIWQRMGFEKAVPKLFTEE</sequence>
<feature type="compositionally biased region" description="Polar residues" evidence="1">
    <location>
        <begin position="420"/>
        <end position="431"/>
    </location>
</feature>
<feature type="compositionally biased region" description="Polar residues" evidence="1">
    <location>
        <begin position="265"/>
        <end position="275"/>
    </location>
</feature>
<evidence type="ECO:0000313" key="3">
    <source>
        <dbReference type="Proteomes" id="UP000276215"/>
    </source>
</evidence>
<feature type="compositionally biased region" description="Low complexity" evidence="1">
    <location>
        <begin position="309"/>
        <end position="320"/>
    </location>
</feature>
<protein>
    <submittedName>
        <fullName evidence="2">Uncharacterized protein</fullName>
    </submittedName>
</protein>
<name>A0A3N4JI45_9PEZI</name>
<reference evidence="2 3" key="1">
    <citation type="journal article" date="2018" name="Nat. Ecol. Evol.">
        <title>Pezizomycetes genomes reveal the molecular basis of ectomycorrhizal truffle lifestyle.</title>
        <authorList>
            <person name="Murat C."/>
            <person name="Payen T."/>
            <person name="Noel B."/>
            <person name="Kuo A."/>
            <person name="Morin E."/>
            <person name="Chen J."/>
            <person name="Kohler A."/>
            <person name="Krizsan K."/>
            <person name="Balestrini R."/>
            <person name="Da Silva C."/>
            <person name="Montanini B."/>
            <person name="Hainaut M."/>
            <person name="Levati E."/>
            <person name="Barry K.W."/>
            <person name="Belfiori B."/>
            <person name="Cichocki N."/>
            <person name="Clum A."/>
            <person name="Dockter R.B."/>
            <person name="Fauchery L."/>
            <person name="Guy J."/>
            <person name="Iotti M."/>
            <person name="Le Tacon F."/>
            <person name="Lindquist E.A."/>
            <person name="Lipzen A."/>
            <person name="Malagnac F."/>
            <person name="Mello A."/>
            <person name="Molinier V."/>
            <person name="Miyauchi S."/>
            <person name="Poulain J."/>
            <person name="Riccioni C."/>
            <person name="Rubini A."/>
            <person name="Sitrit Y."/>
            <person name="Splivallo R."/>
            <person name="Traeger S."/>
            <person name="Wang M."/>
            <person name="Zifcakova L."/>
            <person name="Wipf D."/>
            <person name="Zambonelli A."/>
            <person name="Paolocci F."/>
            <person name="Nowrousian M."/>
            <person name="Ottonello S."/>
            <person name="Baldrian P."/>
            <person name="Spatafora J.W."/>
            <person name="Henrissat B."/>
            <person name="Nagy L.G."/>
            <person name="Aury J.M."/>
            <person name="Wincker P."/>
            <person name="Grigoriev I.V."/>
            <person name="Bonfante P."/>
            <person name="Martin F.M."/>
        </authorList>
    </citation>
    <scope>NUCLEOTIDE SEQUENCE [LARGE SCALE GENOMIC DNA]</scope>
    <source>
        <strain evidence="2 3">120613-1</strain>
    </source>
</reference>
<dbReference type="Proteomes" id="UP000276215">
    <property type="component" value="Unassembled WGS sequence"/>
</dbReference>
<evidence type="ECO:0000313" key="2">
    <source>
        <dbReference type="EMBL" id="RPA96668.1"/>
    </source>
</evidence>
<dbReference type="InterPro" id="IPR004354">
    <property type="entry name" value="Meiotic_Rec114"/>
</dbReference>
<feature type="compositionally biased region" description="Low complexity" evidence="1">
    <location>
        <begin position="205"/>
        <end position="223"/>
    </location>
</feature>
<feature type="region of interest" description="Disordered" evidence="1">
    <location>
        <begin position="392"/>
        <end position="467"/>
    </location>
</feature>
<dbReference type="EMBL" id="ML120412">
    <property type="protein sequence ID" value="RPA96668.1"/>
    <property type="molecule type" value="Genomic_DNA"/>
</dbReference>
<dbReference type="Pfam" id="PF03525">
    <property type="entry name" value="Meiotic_rec114"/>
    <property type="match status" value="1"/>
</dbReference>
<dbReference type="OrthoDB" id="5356700at2759"/>
<accession>A0A3N4JI45</accession>